<protein>
    <recommendedName>
        <fullName evidence="6">Anaphase-promoting complex subunit 7</fullName>
    </recommendedName>
</protein>
<accession>A0AAN7YZI8</accession>
<gene>
    <name evidence="4" type="ORF">RB653_003890</name>
</gene>
<reference evidence="4 5" key="1">
    <citation type="submission" date="2023-11" db="EMBL/GenBank/DDBJ databases">
        <title>Dfirmibasis_genome.</title>
        <authorList>
            <person name="Edelbroek B."/>
            <person name="Kjellin J."/>
            <person name="Jerlstrom-Hultqvist J."/>
            <person name="Soderbom F."/>
        </authorList>
    </citation>
    <scope>NUCLEOTIDE SEQUENCE [LARGE SCALE GENOMIC DNA]</scope>
    <source>
        <strain evidence="4 5">TNS-C-14</strain>
    </source>
</reference>
<feature type="repeat" description="TPR" evidence="2">
    <location>
        <begin position="319"/>
        <end position="352"/>
    </location>
</feature>
<proteinExistence type="predicted"/>
<dbReference type="PANTHER" id="PTHR12558">
    <property type="entry name" value="CELL DIVISION CYCLE 16,23,27"/>
    <property type="match status" value="1"/>
</dbReference>
<evidence type="ECO:0000256" key="3">
    <source>
        <dbReference type="SAM" id="MobiDB-lite"/>
    </source>
</evidence>
<dbReference type="Proteomes" id="UP001344447">
    <property type="component" value="Unassembled WGS sequence"/>
</dbReference>
<evidence type="ECO:0008006" key="6">
    <source>
        <dbReference type="Google" id="ProtNLM"/>
    </source>
</evidence>
<organism evidence="4 5">
    <name type="scientific">Dictyostelium firmibasis</name>
    <dbReference type="NCBI Taxonomy" id="79012"/>
    <lineage>
        <taxon>Eukaryota</taxon>
        <taxon>Amoebozoa</taxon>
        <taxon>Evosea</taxon>
        <taxon>Eumycetozoa</taxon>
        <taxon>Dictyostelia</taxon>
        <taxon>Dictyosteliales</taxon>
        <taxon>Dictyosteliaceae</taxon>
        <taxon>Dictyostelium</taxon>
    </lineage>
</organism>
<dbReference type="AlphaFoldDB" id="A0AAN7YZI8"/>
<dbReference type="PROSITE" id="PS50005">
    <property type="entry name" value="TPR"/>
    <property type="match status" value="2"/>
</dbReference>
<dbReference type="GO" id="GO:0051301">
    <property type="term" value="P:cell division"/>
    <property type="evidence" value="ECO:0007669"/>
    <property type="project" value="TreeGrafter"/>
</dbReference>
<dbReference type="InterPro" id="IPR019734">
    <property type="entry name" value="TPR_rpt"/>
</dbReference>
<evidence type="ECO:0000313" key="4">
    <source>
        <dbReference type="EMBL" id="KAK5582307.1"/>
    </source>
</evidence>
<evidence type="ECO:0000256" key="1">
    <source>
        <dbReference type="ARBA" id="ARBA00022803"/>
    </source>
</evidence>
<comment type="caution">
    <text evidence="4">The sequence shown here is derived from an EMBL/GenBank/DDBJ whole genome shotgun (WGS) entry which is preliminary data.</text>
</comment>
<feature type="compositionally biased region" description="Acidic residues" evidence="3">
    <location>
        <begin position="540"/>
        <end position="575"/>
    </location>
</feature>
<evidence type="ECO:0000256" key="2">
    <source>
        <dbReference type="PROSITE-ProRule" id="PRU00339"/>
    </source>
</evidence>
<feature type="repeat" description="TPR" evidence="2">
    <location>
        <begin position="488"/>
        <end position="521"/>
    </location>
</feature>
<dbReference type="Gene3D" id="1.25.40.10">
    <property type="entry name" value="Tetratricopeptide repeat domain"/>
    <property type="match status" value="2"/>
</dbReference>
<feature type="region of interest" description="Disordered" evidence="3">
    <location>
        <begin position="536"/>
        <end position="575"/>
    </location>
</feature>
<keyword evidence="5" id="KW-1185">Reference proteome</keyword>
<dbReference type="InterPro" id="IPR011990">
    <property type="entry name" value="TPR-like_helical_dom_sf"/>
</dbReference>
<dbReference type="EMBL" id="JAVFKY010000001">
    <property type="protein sequence ID" value="KAK5582307.1"/>
    <property type="molecule type" value="Genomic_DNA"/>
</dbReference>
<keyword evidence="1 2" id="KW-0802">TPR repeat</keyword>
<dbReference type="Pfam" id="PF13181">
    <property type="entry name" value="TPR_8"/>
    <property type="match status" value="1"/>
</dbReference>
<dbReference type="SUPFAM" id="SSF48452">
    <property type="entry name" value="TPR-like"/>
    <property type="match status" value="2"/>
</dbReference>
<dbReference type="PANTHER" id="PTHR12558:SF42">
    <property type="entry name" value="ANAPHASE-PROMOTING COMPLEX SUBUNIT 7"/>
    <property type="match status" value="1"/>
</dbReference>
<dbReference type="SMART" id="SM00028">
    <property type="entry name" value="TPR"/>
    <property type="match status" value="6"/>
</dbReference>
<sequence>MIQQLPMVSVELMINNLKMLVESKQYSSAEFLGNFVISIPNPQKTPLQNIISFSLFGDSLFGKNEFVRSLKYFKQSLDILFKVYNNPNSINNNKQSDFDNKQFEYELKYKISLCYIKINRNNLAISYLESIPFNSRGLDANLTIAKLYKDLGKEKSKECIISYKEVLKLCPLCLDAINALKEMGENLDQVLVPSINKFQQKNSNFNNNNIIDLSWISLLSTSQYEMKRNQPEKSLILLKKVESKFSTNLHVLEKLALSYLYHDEPSIINTFNIFQKIRLLDPYYVGSMDIFCSLLKRRSLQFELNKVCNDLVASNPYCAETWTSVALFYFLKENVEKSLENVDRAISIKESHEFAHSLKGEILLSLDEPREALPSLERAFQLSKNILTARELVRCHLILNQMKEALIVAETINFLSPDYSKTMALLGMVLANQPEEREEARKILTKALALSPHCTDTVLTLSKLNVVEGRFQEAIDILNNQLEYQETDLMHTEIAGVYLTKDYHEEAMIHYNSALEINPQYEPASRGIARLELIMKGIDPDQELDQENEEDQEEEEEEEEEGEGEDDDDDDEYIS</sequence>
<name>A0AAN7YZI8_9MYCE</name>
<evidence type="ECO:0000313" key="5">
    <source>
        <dbReference type="Proteomes" id="UP001344447"/>
    </source>
</evidence>